<keyword evidence="4" id="KW-0274">FAD</keyword>
<dbReference type="Pfam" id="PF01565">
    <property type="entry name" value="FAD_binding_4"/>
    <property type="match status" value="1"/>
</dbReference>
<evidence type="ECO:0000256" key="4">
    <source>
        <dbReference type="ARBA" id="ARBA00022827"/>
    </source>
</evidence>
<dbReference type="InterPro" id="IPR016166">
    <property type="entry name" value="FAD-bd_PCMH"/>
</dbReference>
<reference evidence="8 9" key="1">
    <citation type="submission" date="2023-02" db="EMBL/GenBank/DDBJ databases">
        <title>Dictyobacter halimunensis sp. nov., a new member of the class Ktedonobacteria from forest soil in a geothermal area.</title>
        <authorList>
            <person name="Rachmania M.K."/>
            <person name="Ningsih F."/>
            <person name="Sakai Y."/>
            <person name="Yabe S."/>
            <person name="Yokota A."/>
            <person name="Sjamsuridzal W."/>
        </authorList>
    </citation>
    <scope>NUCLEOTIDE SEQUENCE [LARGE SCALE GENOMIC DNA]</scope>
    <source>
        <strain evidence="8 9">S3.2.2.5</strain>
    </source>
</reference>
<comment type="caution">
    <text evidence="8">The sequence shown here is derived from an EMBL/GenBank/DDBJ whole genome shotgun (WGS) entry which is preliminary data.</text>
</comment>
<evidence type="ECO:0000256" key="3">
    <source>
        <dbReference type="ARBA" id="ARBA00022630"/>
    </source>
</evidence>
<keyword evidence="5" id="KW-0560">Oxidoreductase</keyword>
<comment type="cofactor">
    <cofactor evidence="1">
        <name>FAD</name>
        <dbReference type="ChEBI" id="CHEBI:57692"/>
    </cofactor>
</comment>
<dbReference type="InterPro" id="IPR006311">
    <property type="entry name" value="TAT_signal"/>
</dbReference>
<comment type="similarity">
    <text evidence="2">Belongs to the oxygen-dependent FAD-linked oxidoreductase family.</text>
</comment>
<dbReference type="Gene3D" id="3.40.462.20">
    <property type="match status" value="1"/>
</dbReference>
<protein>
    <submittedName>
        <fullName evidence="8">FAD-binding dehydrogenase</fullName>
    </submittedName>
</protein>
<sequence>MKKYTQEAGWLEDGQMNRRSFLSLCAMGSLPVLLGACQSQPGANTTTTPRAATATPRATSTPTAKPTPTRPPVLGEADWSNLGKSLQGTLIRPNNPQYATAHQLFDPQFDGIKPAGVAYCASPKDVQNCLSFVSRFNLPVTARSGGHSYGGYSTTTGLLLDVSRMNVITVDSGSGNATIGSGAKLIDVYATLAQKGRVIPAGSCPTVGVAGLTLGGGVGVLGRKFGLTCDNLVSAQVVLADGRIVTCNANQNADLFWALRGGGGGNFGVVTSFTFQTHPVDSLAIFTLGWSWSDATAVVNSWQNWAPQAPDELWSNCLLLNTVDKSGTPRVLVNGVYVGGVDALNQQLQNLINKLGIAPTTRYASNSGLLDTMLYEAGCSNKTVSQCRLPSQSPQGQIERDSYAAKSDYIAKPLSTQAINSLVNAITQYQQSSTPGTGGIGMDAHGGAINRVASDATAFAHRNMLFSIQYNANWDVGASDTVIAQNRAWLSNTWQSMRGYASGSAYQNYIDPSLSNWQQAYYGTNLARLQQVKATYDPKNLFHFKQSIPLPH</sequence>
<dbReference type="InterPro" id="IPR012951">
    <property type="entry name" value="BBE"/>
</dbReference>
<organism evidence="8 9">
    <name type="scientific">Dictyobacter halimunensis</name>
    <dbReference type="NCBI Taxonomy" id="3026934"/>
    <lineage>
        <taxon>Bacteria</taxon>
        <taxon>Bacillati</taxon>
        <taxon>Chloroflexota</taxon>
        <taxon>Ktedonobacteria</taxon>
        <taxon>Ktedonobacterales</taxon>
        <taxon>Dictyobacteraceae</taxon>
        <taxon>Dictyobacter</taxon>
    </lineage>
</organism>
<evidence type="ECO:0000256" key="1">
    <source>
        <dbReference type="ARBA" id="ARBA00001974"/>
    </source>
</evidence>
<dbReference type="PROSITE" id="PS51318">
    <property type="entry name" value="TAT"/>
    <property type="match status" value="1"/>
</dbReference>
<dbReference type="InterPro" id="IPR050416">
    <property type="entry name" value="FAD-linked_Oxidoreductase"/>
</dbReference>
<dbReference type="Gene3D" id="3.30.43.10">
    <property type="entry name" value="Uridine Diphospho-n-acetylenolpyruvylglucosamine Reductase, domain 2"/>
    <property type="match status" value="1"/>
</dbReference>
<keyword evidence="3" id="KW-0285">Flavoprotein</keyword>
<proteinExistence type="inferred from homology"/>
<evidence type="ECO:0000256" key="6">
    <source>
        <dbReference type="SAM" id="MobiDB-lite"/>
    </source>
</evidence>
<evidence type="ECO:0000313" key="9">
    <source>
        <dbReference type="Proteomes" id="UP001344906"/>
    </source>
</evidence>
<gene>
    <name evidence="8" type="ORF">KDH_05310</name>
</gene>
<dbReference type="Pfam" id="PF08031">
    <property type="entry name" value="BBE"/>
    <property type="match status" value="1"/>
</dbReference>
<dbReference type="InterPro" id="IPR006094">
    <property type="entry name" value="Oxid_FAD_bind_N"/>
</dbReference>
<dbReference type="Proteomes" id="UP001344906">
    <property type="component" value="Unassembled WGS sequence"/>
</dbReference>
<evidence type="ECO:0000313" key="8">
    <source>
        <dbReference type="EMBL" id="GLV53679.1"/>
    </source>
</evidence>
<dbReference type="PROSITE" id="PS00862">
    <property type="entry name" value="OX2_COVAL_FAD"/>
    <property type="match status" value="1"/>
</dbReference>
<evidence type="ECO:0000256" key="2">
    <source>
        <dbReference type="ARBA" id="ARBA00005466"/>
    </source>
</evidence>
<dbReference type="SUPFAM" id="SSF56176">
    <property type="entry name" value="FAD-binding/transporter-associated domain-like"/>
    <property type="match status" value="1"/>
</dbReference>
<dbReference type="RefSeq" id="WP_338247389.1">
    <property type="nucleotide sequence ID" value="NZ_BSRI01000001.1"/>
</dbReference>
<dbReference type="PROSITE" id="PS51387">
    <property type="entry name" value="FAD_PCMH"/>
    <property type="match status" value="1"/>
</dbReference>
<dbReference type="InterPro" id="IPR016169">
    <property type="entry name" value="FAD-bd_PCMH_sub2"/>
</dbReference>
<accession>A0ABQ6FKX4</accession>
<dbReference type="PANTHER" id="PTHR42973">
    <property type="entry name" value="BINDING OXIDOREDUCTASE, PUTATIVE (AFU_ORTHOLOGUE AFUA_1G17690)-RELATED"/>
    <property type="match status" value="1"/>
</dbReference>
<evidence type="ECO:0000256" key="5">
    <source>
        <dbReference type="ARBA" id="ARBA00023002"/>
    </source>
</evidence>
<dbReference type="Gene3D" id="3.30.465.10">
    <property type="match status" value="1"/>
</dbReference>
<name>A0ABQ6FKX4_9CHLR</name>
<feature type="domain" description="FAD-binding PCMH-type" evidence="7">
    <location>
        <begin position="109"/>
        <end position="280"/>
    </location>
</feature>
<dbReference type="InterPro" id="IPR006093">
    <property type="entry name" value="Oxy_OxRdtase_FAD_BS"/>
</dbReference>
<evidence type="ECO:0000259" key="7">
    <source>
        <dbReference type="PROSITE" id="PS51387"/>
    </source>
</evidence>
<dbReference type="PANTHER" id="PTHR42973:SF39">
    <property type="entry name" value="FAD-BINDING PCMH-TYPE DOMAIN-CONTAINING PROTEIN"/>
    <property type="match status" value="1"/>
</dbReference>
<dbReference type="EMBL" id="BSRI01000001">
    <property type="protein sequence ID" value="GLV53679.1"/>
    <property type="molecule type" value="Genomic_DNA"/>
</dbReference>
<dbReference type="InterPro" id="IPR016167">
    <property type="entry name" value="FAD-bd_PCMH_sub1"/>
</dbReference>
<keyword evidence="9" id="KW-1185">Reference proteome</keyword>
<feature type="compositionally biased region" description="Low complexity" evidence="6">
    <location>
        <begin position="45"/>
        <end position="67"/>
    </location>
</feature>
<feature type="region of interest" description="Disordered" evidence="6">
    <location>
        <begin position="41"/>
        <end position="75"/>
    </location>
</feature>
<dbReference type="InterPro" id="IPR036318">
    <property type="entry name" value="FAD-bd_PCMH-like_sf"/>
</dbReference>